<dbReference type="GO" id="GO:0008270">
    <property type="term" value="F:zinc ion binding"/>
    <property type="evidence" value="ECO:0007669"/>
    <property type="project" value="InterPro"/>
</dbReference>
<dbReference type="Proteomes" id="UP000284375">
    <property type="component" value="Unassembled WGS sequence"/>
</dbReference>
<dbReference type="CDD" id="cd12148">
    <property type="entry name" value="fungal_TF_MHR"/>
    <property type="match status" value="1"/>
</dbReference>
<protein>
    <recommendedName>
        <fullName evidence="5">Zn(2)-C6 fungal-type domain-containing protein</fullName>
    </recommendedName>
</protein>
<dbReference type="SMART" id="SM00906">
    <property type="entry name" value="Fungal_trans"/>
    <property type="match status" value="1"/>
</dbReference>
<dbReference type="STRING" id="252740.A0A423VB52"/>
<evidence type="ECO:0000256" key="1">
    <source>
        <dbReference type="ARBA" id="ARBA00004123"/>
    </source>
</evidence>
<dbReference type="AlphaFoldDB" id="A0A423VB52"/>
<dbReference type="OrthoDB" id="2269373at2759"/>
<reference evidence="6 7" key="1">
    <citation type="submission" date="2015-09" db="EMBL/GenBank/DDBJ databases">
        <title>Host preference determinants of Valsa canker pathogens revealed by comparative genomics.</title>
        <authorList>
            <person name="Yin Z."/>
            <person name="Huang L."/>
        </authorList>
    </citation>
    <scope>NUCLEOTIDE SEQUENCE [LARGE SCALE GENOMIC DNA]</scope>
    <source>
        <strain evidence="6 7">YSFL</strain>
    </source>
</reference>
<dbReference type="InterPro" id="IPR036864">
    <property type="entry name" value="Zn2-C6_fun-type_DNA-bd_sf"/>
</dbReference>
<dbReference type="PANTHER" id="PTHR31001">
    <property type="entry name" value="UNCHARACTERIZED TRANSCRIPTIONAL REGULATORY PROTEIN"/>
    <property type="match status" value="1"/>
</dbReference>
<proteinExistence type="predicted"/>
<dbReference type="Pfam" id="PF04082">
    <property type="entry name" value="Fungal_trans"/>
    <property type="match status" value="1"/>
</dbReference>
<comment type="caution">
    <text evidence="6">The sequence shown here is derived from an EMBL/GenBank/DDBJ whole genome shotgun (WGS) entry which is preliminary data.</text>
</comment>
<evidence type="ECO:0000259" key="5">
    <source>
        <dbReference type="PROSITE" id="PS50048"/>
    </source>
</evidence>
<organism evidence="6 7">
    <name type="scientific">Cytospora chrysosperma</name>
    <name type="common">Cytospora canker fungus</name>
    <name type="synonym">Sphaeria chrysosperma</name>
    <dbReference type="NCBI Taxonomy" id="252740"/>
    <lineage>
        <taxon>Eukaryota</taxon>
        <taxon>Fungi</taxon>
        <taxon>Dikarya</taxon>
        <taxon>Ascomycota</taxon>
        <taxon>Pezizomycotina</taxon>
        <taxon>Sordariomycetes</taxon>
        <taxon>Sordariomycetidae</taxon>
        <taxon>Diaporthales</taxon>
        <taxon>Cytosporaceae</taxon>
        <taxon>Cytospora</taxon>
    </lineage>
</organism>
<dbReference type="PROSITE" id="PS50048">
    <property type="entry name" value="ZN2_CY6_FUNGAL_2"/>
    <property type="match status" value="1"/>
</dbReference>
<dbReference type="Pfam" id="PF00172">
    <property type="entry name" value="Zn_clus"/>
    <property type="match status" value="1"/>
</dbReference>
<evidence type="ECO:0000256" key="3">
    <source>
        <dbReference type="ARBA" id="ARBA00023242"/>
    </source>
</evidence>
<comment type="subcellular location">
    <subcellularLocation>
        <location evidence="1">Nucleus</location>
    </subcellularLocation>
</comment>
<dbReference type="GO" id="GO:0000981">
    <property type="term" value="F:DNA-binding transcription factor activity, RNA polymerase II-specific"/>
    <property type="evidence" value="ECO:0007669"/>
    <property type="project" value="InterPro"/>
</dbReference>
<dbReference type="InterPro" id="IPR007219">
    <property type="entry name" value="XnlR_reg_dom"/>
</dbReference>
<dbReference type="Gene3D" id="4.10.240.10">
    <property type="entry name" value="Zn(2)-C6 fungal-type DNA-binding domain"/>
    <property type="match status" value="1"/>
</dbReference>
<dbReference type="GO" id="GO:0005634">
    <property type="term" value="C:nucleus"/>
    <property type="evidence" value="ECO:0007669"/>
    <property type="project" value="UniProtKB-SubCell"/>
</dbReference>
<dbReference type="InterPro" id="IPR050613">
    <property type="entry name" value="Sec_Metabolite_Reg"/>
</dbReference>
<evidence type="ECO:0000313" key="7">
    <source>
        <dbReference type="Proteomes" id="UP000284375"/>
    </source>
</evidence>
<dbReference type="SMART" id="SM00066">
    <property type="entry name" value="GAL4"/>
    <property type="match status" value="1"/>
</dbReference>
<keyword evidence="3" id="KW-0539">Nucleus</keyword>
<dbReference type="PANTHER" id="PTHR31001:SF45">
    <property type="entry name" value="ZN(II)2CYS6 TRANSCRIPTION FACTOR (EUROFUNG)"/>
    <property type="match status" value="1"/>
</dbReference>
<feature type="region of interest" description="Disordered" evidence="4">
    <location>
        <begin position="1"/>
        <end position="26"/>
    </location>
</feature>
<keyword evidence="2" id="KW-0479">Metal-binding</keyword>
<evidence type="ECO:0000256" key="4">
    <source>
        <dbReference type="SAM" id="MobiDB-lite"/>
    </source>
</evidence>
<name>A0A423VB52_CYTCH</name>
<evidence type="ECO:0000313" key="6">
    <source>
        <dbReference type="EMBL" id="ROV88168.1"/>
    </source>
</evidence>
<evidence type="ECO:0000256" key="2">
    <source>
        <dbReference type="ARBA" id="ARBA00022723"/>
    </source>
</evidence>
<dbReference type="GO" id="GO:0006351">
    <property type="term" value="P:DNA-templated transcription"/>
    <property type="evidence" value="ECO:0007669"/>
    <property type="project" value="InterPro"/>
</dbReference>
<dbReference type="CDD" id="cd00067">
    <property type="entry name" value="GAL4"/>
    <property type="match status" value="1"/>
</dbReference>
<gene>
    <name evidence="6" type="ORF">VSDG_09275</name>
</gene>
<feature type="domain" description="Zn(2)-C6 fungal-type" evidence="5">
    <location>
        <begin position="35"/>
        <end position="63"/>
    </location>
</feature>
<sequence>MSQSRANPSPKPEQTITLPTEPTRATTSRPRRVLACVLCQKRKVKCDRRFPCANCLRVGVQCVPAIAITTRQRRRRFPERELLERLKDYEELLRQNDIDFEPLHPSTSMYAAAPEHKSLSECGKGPFELSMSHPAQVQIFKLWQIYLENVDPLLKVTHTPTLQPRIIDAASNMANASPALEALIFSIYCISVLSISEDECCNHFKSSRSPLLERYQSACQTALGKCHAWRSGDVDGLTAIYLYLISVRNQTDPRSLSCLLAVAIRIAQRIGIHSESTYTSCTALEAEMRRRLWWSLVIFDHRICEMSDHKGTSLIPTWDCSTPSNVNDFELRPDTRQGHSPVAHERPTEALFSVVRSELADFVRHSAFHINFINPSLNTIARPKGGQHSTHPEGGELMDLERSMEEKYFASCDMDNPLHYMTVWTARGFLARSRLLEHYSSHSTSSVRPTDTQRSAALSYALSMLECDTKLRSSSLPKRFLWYTNSHFPALAYIHILIVLGKRPAEDHAEKAWNVMGGNYEALITQARQAAGSEQGGGIEIFFLSYSQAILQAWEAREVLRRQQHKQPESPPRIVSDVRYRMGKMASSSEKNRGEQPINVAVGISNAGDIAMTSTMPMGVDGDPATGGSQSLIGLGSAGCYPDIFGQEIMDFDMAEYWAETDWRWMNTEGW</sequence>
<keyword evidence="7" id="KW-1185">Reference proteome</keyword>
<dbReference type="EMBL" id="LJZO01000070">
    <property type="protein sequence ID" value="ROV88168.1"/>
    <property type="molecule type" value="Genomic_DNA"/>
</dbReference>
<dbReference type="GO" id="GO:0003677">
    <property type="term" value="F:DNA binding"/>
    <property type="evidence" value="ECO:0007669"/>
    <property type="project" value="InterPro"/>
</dbReference>
<dbReference type="SUPFAM" id="SSF57701">
    <property type="entry name" value="Zn2/Cys6 DNA-binding domain"/>
    <property type="match status" value="1"/>
</dbReference>
<dbReference type="InterPro" id="IPR001138">
    <property type="entry name" value="Zn2Cys6_DnaBD"/>
</dbReference>
<accession>A0A423VB52</accession>